<proteinExistence type="predicted"/>
<keyword evidence="2" id="KW-0472">Membrane</keyword>
<dbReference type="EMBL" id="RJUF01000025">
    <property type="protein sequence ID" value="MCP9763323.1"/>
    <property type="molecule type" value="Genomic_DNA"/>
</dbReference>
<dbReference type="Proteomes" id="UP001204144">
    <property type="component" value="Unassembled WGS sequence"/>
</dbReference>
<keyword evidence="2" id="KW-1133">Transmembrane helix</keyword>
<protein>
    <recommendedName>
        <fullName evidence="5">DUF4407 domain-containing protein</fullName>
    </recommendedName>
</protein>
<feature type="transmembrane region" description="Helical" evidence="2">
    <location>
        <begin position="189"/>
        <end position="209"/>
    </location>
</feature>
<feature type="transmembrane region" description="Helical" evidence="2">
    <location>
        <begin position="111"/>
        <end position="128"/>
    </location>
</feature>
<dbReference type="RefSeq" id="WP_255037106.1">
    <property type="nucleotide sequence ID" value="NZ_RJUF01000025.1"/>
</dbReference>
<gene>
    <name evidence="3" type="ORF">EGI31_10165</name>
</gene>
<evidence type="ECO:0000313" key="3">
    <source>
        <dbReference type="EMBL" id="MCP9763323.1"/>
    </source>
</evidence>
<keyword evidence="2" id="KW-0812">Transmembrane</keyword>
<dbReference type="AlphaFoldDB" id="A0AAE3H1Z8"/>
<evidence type="ECO:0008006" key="5">
    <source>
        <dbReference type="Google" id="ProtNLM"/>
    </source>
</evidence>
<keyword evidence="4" id="KW-1185">Reference proteome</keyword>
<keyword evidence="1" id="KW-0175">Coiled coil</keyword>
<accession>A0AAE3H1Z8</accession>
<evidence type="ECO:0000256" key="1">
    <source>
        <dbReference type="SAM" id="Coils"/>
    </source>
</evidence>
<feature type="transmembrane region" description="Helical" evidence="2">
    <location>
        <begin position="148"/>
        <end position="168"/>
    </location>
</feature>
<sequence>MKQNTEDFEKGFENGIDNVERANYEGYLSSEVSLDWLIGNKEIITKDLDETKASLESSRTEKLEILKEKQEILTEYEEQNHLTAQLENEISEKKQRIEEIKELKKQNQSPYPMLAGIIYLAAGITFIFGDLIISHEIVAYALNIRNTFEAWAFAFGLAGVSILLKPAYERIIEQPYLTQLSTSSKKAHGYFQLILVIISIGTLSILGWFRYEAYKTDKLKEAINREIKSLQMEATPLISGGQTVENPVLTQKIEQKLREYDALNQKLVNSPWALWSFVLSGVLFAIAGAICLGIAFPVLQVYWKRWFQYNPVINSANRQIRKKTKALNEIKKPWFKGKSLLELADQKLELLPNLEELTQKKTKLEGDLLAINEKIKLAIESARVSTYNEGYESGNTNRENLSAEDLESYRKYMLDKIKQSREDSGDRTPRTYKTNGLRPHQALRKAITNSFNEN</sequence>
<comment type="caution">
    <text evidence="3">The sequence shown here is derived from an EMBL/GenBank/DDBJ whole genome shotgun (WGS) entry which is preliminary data.</text>
</comment>
<evidence type="ECO:0000313" key="4">
    <source>
        <dbReference type="Proteomes" id="UP001204144"/>
    </source>
</evidence>
<feature type="coiled-coil region" evidence="1">
    <location>
        <begin position="69"/>
        <end position="106"/>
    </location>
</feature>
<evidence type="ECO:0000256" key="2">
    <source>
        <dbReference type="SAM" id="Phobius"/>
    </source>
</evidence>
<organism evidence="3 4">
    <name type="scientific">Lacihabitans soyangensis</name>
    <dbReference type="NCBI Taxonomy" id="869394"/>
    <lineage>
        <taxon>Bacteria</taxon>
        <taxon>Pseudomonadati</taxon>
        <taxon>Bacteroidota</taxon>
        <taxon>Cytophagia</taxon>
        <taxon>Cytophagales</taxon>
        <taxon>Leadbetterellaceae</taxon>
        <taxon>Lacihabitans</taxon>
    </lineage>
</organism>
<reference evidence="3 4" key="1">
    <citation type="submission" date="2018-11" db="EMBL/GenBank/DDBJ databases">
        <title>Novel bacteria species description.</title>
        <authorList>
            <person name="Han J.-H."/>
        </authorList>
    </citation>
    <scope>NUCLEOTIDE SEQUENCE [LARGE SCALE GENOMIC DNA]</scope>
    <source>
        <strain evidence="3 4">KCTC23259</strain>
    </source>
</reference>
<feature type="transmembrane region" description="Helical" evidence="2">
    <location>
        <begin position="272"/>
        <end position="299"/>
    </location>
</feature>
<name>A0AAE3H1Z8_9BACT</name>